<accession>A0A9W9YLD5</accession>
<dbReference type="OrthoDB" id="5978166at2759"/>
<feature type="coiled-coil region" evidence="1">
    <location>
        <begin position="109"/>
        <end position="207"/>
    </location>
</feature>
<evidence type="ECO:0000256" key="2">
    <source>
        <dbReference type="SAM" id="MobiDB-lite"/>
    </source>
</evidence>
<organism evidence="3 4">
    <name type="scientific">Desmophyllum pertusum</name>
    <dbReference type="NCBI Taxonomy" id="174260"/>
    <lineage>
        <taxon>Eukaryota</taxon>
        <taxon>Metazoa</taxon>
        <taxon>Cnidaria</taxon>
        <taxon>Anthozoa</taxon>
        <taxon>Hexacorallia</taxon>
        <taxon>Scleractinia</taxon>
        <taxon>Caryophylliina</taxon>
        <taxon>Caryophylliidae</taxon>
        <taxon>Desmophyllum</taxon>
    </lineage>
</organism>
<evidence type="ECO:0000313" key="4">
    <source>
        <dbReference type="Proteomes" id="UP001163046"/>
    </source>
</evidence>
<gene>
    <name evidence="3" type="ORF">OS493_026015</name>
</gene>
<sequence>MKNELKALEKKNDTLQKLSEKEHSEIEGELQLWVEDGDKRNKTLEEVIEKNNEENVKLLVQISVMKNELKALEEKNDTLQKLSEKNILRSKRSFNCGLRMEIRRTKLWRNVMKNELKALEKKNDTLQKLSEKEHSEIEEELQLWVEDGDKRNKTLEEVVEKTNEENVKLLVQISVMKNGLKTLEKKNDTLQTELKTKRIDLKRLIAKEHYNERELRNLKRDLKRKDQNWKKRKRVWTTL</sequence>
<evidence type="ECO:0000256" key="1">
    <source>
        <dbReference type="SAM" id="Coils"/>
    </source>
</evidence>
<dbReference type="Proteomes" id="UP001163046">
    <property type="component" value="Unassembled WGS sequence"/>
</dbReference>
<keyword evidence="4" id="KW-1185">Reference proteome</keyword>
<dbReference type="EMBL" id="MU827323">
    <property type="protein sequence ID" value="KAJ7356260.1"/>
    <property type="molecule type" value="Genomic_DNA"/>
</dbReference>
<feature type="region of interest" description="Disordered" evidence="2">
    <location>
        <begin position="1"/>
        <end position="23"/>
    </location>
</feature>
<evidence type="ECO:0000313" key="3">
    <source>
        <dbReference type="EMBL" id="KAJ7356260.1"/>
    </source>
</evidence>
<reference evidence="3" key="1">
    <citation type="submission" date="2023-01" db="EMBL/GenBank/DDBJ databases">
        <title>Genome assembly of the deep-sea coral Lophelia pertusa.</title>
        <authorList>
            <person name="Herrera S."/>
            <person name="Cordes E."/>
        </authorList>
    </citation>
    <scope>NUCLEOTIDE SEQUENCE</scope>
    <source>
        <strain evidence="3">USNM1676648</strain>
        <tissue evidence="3">Polyp</tissue>
    </source>
</reference>
<dbReference type="AlphaFoldDB" id="A0A9W9YLD5"/>
<protein>
    <submittedName>
        <fullName evidence="3">Uncharacterized protein</fullName>
    </submittedName>
</protein>
<keyword evidence="1" id="KW-0175">Coiled coil</keyword>
<comment type="caution">
    <text evidence="3">The sequence shown here is derived from an EMBL/GenBank/DDBJ whole genome shotgun (WGS) entry which is preliminary data.</text>
</comment>
<proteinExistence type="predicted"/>
<name>A0A9W9YLD5_9CNID</name>